<dbReference type="Proteomes" id="UP001152803">
    <property type="component" value="Unassembled WGS sequence"/>
</dbReference>
<dbReference type="AlphaFoldDB" id="A0A9Q1HPR8"/>
<evidence type="ECO:0000313" key="2">
    <source>
        <dbReference type="EMBL" id="KAJ8252678.1"/>
    </source>
</evidence>
<evidence type="ECO:0000313" key="3">
    <source>
        <dbReference type="Proteomes" id="UP001152803"/>
    </source>
</evidence>
<comment type="caution">
    <text evidence="2">The sequence shown here is derived from an EMBL/GenBank/DDBJ whole genome shotgun (WGS) entry which is preliminary data.</text>
</comment>
<feature type="region of interest" description="Disordered" evidence="1">
    <location>
        <begin position="1"/>
        <end position="237"/>
    </location>
</feature>
<accession>A0A9Q1HPR8</accession>
<dbReference type="OrthoDB" id="8956438at2759"/>
<evidence type="ECO:0000256" key="1">
    <source>
        <dbReference type="SAM" id="MobiDB-lite"/>
    </source>
</evidence>
<dbReference type="EMBL" id="JAFJMO010000017">
    <property type="protein sequence ID" value="KAJ8252678.1"/>
    <property type="molecule type" value="Genomic_DNA"/>
</dbReference>
<keyword evidence="3" id="KW-1185">Reference proteome</keyword>
<feature type="compositionally biased region" description="Low complexity" evidence="1">
    <location>
        <begin position="115"/>
        <end position="126"/>
    </location>
</feature>
<gene>
    <name evidence="2" type="ORF">COCON_G00219900</name>
</gene>
<dbReference type="PANTHER" id="PTHR10379:SF6">
    <property type="entry name" value="PROTEIN CBFA2T3"/>
    <property type="match status" value="1"/>
</dbReference>
<dbReference type="GO" id="GO:0005634">
    <property type="term" value="C:nucleus"/>
    <property type="evidence" value="ECO:0007669"/>
    <property type="project" value="TreeGrafter"/>
</dbReference>
<feature type="compositionally biased region" description="Basic and acidic residues" evidence="1">
    <location>
        <begin position="1"/>
        <end position="13"/>
    </location>
</feature>
<feature type="compositionally biased region" description="Basic residues" evidence="1">
    <location>
        <begin position="218"/>
        <end position="237"/>
    </location>
</feature>
<organism evidence="2 3">
    <name type="scientific">Conger conger</name>
    <name type="common">Conger eel</name>
    <name type="synonym">Muraena conger</name>
    <dbReference type="NCBI Taxonomy" id="82655"/>
    <lineage>
        <taxon>Eukaryota</taxon>
        <taxon>Metazoa</taxon>
        <taxon>Chordata</taxon>
        <taxon>Craniata</taxon>
        <taxon>Vertebrata</taxon>
        <taxon>Euteleostomi</taxon>
        <taxon>Actinopterygii</taxon>
        <taxon>Neopterygii</taxon>
        <taxon>Teleostei</taxon>
        <taxon>Anguilliformes</taxon>
        <taxon>Congridae</taxon>
        <taxon>Conger</taxon>
    </lineage>
</organism>
<name>A0A9Q1HPR8_CONCO</name>
<feature type="compositionally biased region" description="Polar residues" evidence="1">
    <location>
        <begin position="204"/>
        <end position="217"/>
    </location>
</feature>
<feature type="compositionally biased region" description="Basic and acidic residues" evidence="1">
    <location>
        <begin position="22"/>
        <end position="31"/>
    </location>
</feature>
<sequence length="237" mass="24909">MSLRPWQDREDWHGVPPAPVTRFRDFSHGDGVETANTPNGEVTRPPEGESDAGRIAARLAFPRPAPSIPGADGSPRQHDYRRSAAAGPALYVTGPDRTRAGRVNGESTARADPEAATGSAPGAPGSQERQEHLTACRAELSLFGPGADGRAGSPRTDAVTDSGRPGDGSTEQTAGTMPDSPADVKTQPRSTPPAMPPPPPAVSQAANRSASFTPTTTRRQKTRLPKMGQKRQKLSVL</sequence>
<feature type="compositionally biased region" description="Pro residues" evidence="1">
    <location>
        <begin position="190"/>
        <end position="201"/>
    </location>
</feature>
<dbReference type="PANTHER" id="PTHR10379">
    <property type="entry name" value="MTG8 ETO EIGHT TWENTY ONE PROTEIN"/>
    <property type="match status" value="1"/>
</dbReference>
<dbReference type="GO" id="GO:0003714">
    <property type="term" value="F:transcription corepressor activity"/>
    <property type="evidence" value="ECO:0007669"/>
    <property type="project" value="InterPro"/>
</dbReference>
<proteinExistence type="predicted"/>
<protein>
    <submittedName>
        <fullName evidence="2">Uncharacterized protein</fullName>
    </submittedName>
</protein>
<dbReference type="InterPro" id="IPR013289">
    <property type="entry name" value="CBFA2T1/2/3"/>
</dbReference>
<reference evidence="2" key="1">
    <citation type="journal article" date="2023" name="Science">
        <title>Genome structures resolve the early diversification of teleost fishes.</title>
        <authorList>
            <person name="Parey E."/>
            <person name="Louis A."/>
            <person name="Montfort J."/>
            <person name="Bouchez O."/>
            <person name="Roques C."/>
            <person name="Iampietro C."/>
            <person name="Lluch J."/>
            <person name="Castinel A."/>
            <person name="Donnadieu C."/>
            <person name="Desvignes T."/>
            <person name="Floi Bucao C."/>
            <person name="Jouanno E."/>
            <person name="Wen M."/>
            <person name="Mejri S."/>
            <person name="Dirks R."/>
            <person name="Jansen H."/>
            <person name="Henkel C."/>
            <person name="Chen W.J."/>
            <person name="Zahm M."/>
            <person name="Cabau C."/>
            <person name="Klopp C."/>
            <person name="Thompson A.W."/>
            <person name="Robinson-Rechavi M."/>
            <person name="Braasch I."/>
            <person name="Lecointre G."/>
            <person name="Bobe J."/>
            <person name="Postlethwait J.H."/>
            <person name="Berthelot C."/>
            <person name="Roest Crollius H."/>
            <person name="Guiguen Y."/>
        </authorList>
    </citation>
    <scope>NUCLEOTIDE SEQUENCE</scope>
    <source>
        <strain evidence="2">Concon-B</strain>
    </source>
</reference>